<evidence type="ECO:0008006" key="5">
    <source>
        <dbReference type="Google" id="ProtNLM"/>
    </source>
</evidence>
<dbReference type="EMBL" id="VIUW01000001">
    <property type="protein sequence ID" value="TWD16567.1"/>
    <property type="molecule type" value="Genomic_DNA"/>
</dbReference>
<gene>
    <name evidence="3" type="ORF">FB557_0090</name>
</gene>
<dbReference type="OrthoDB" id="9786339at2"/>
<feature type="compositionally biased region" description="Acidic residues" evidence="1">
    <location>
        <begin position="289"/>
        <end position="312"/>
    </location>
</feature>
<name>A0A560WFW9_9MICO</name>
<dbReference type="AlphaFoldDB" id="A0A560WFW9"/>
<dbReference type="SUPFAM" id="SSF56112">
    <property type="entry name" value="Protein kinase-like (PK-like)"/>
    <property type="match status" value="1"/>
</dbReference>
<dbReference type="InterPro" id="IPR008979">
    <property type="entry name" value="Galactose-bd-like_sf"/>
</dbReference>
<keyword evidence="2" id="KW-0812">Transmembrane</keyword>
<dbReference type="Gene3D" id="2.60.120.260">
    <property type="entry name" value="Galactose-binding domain-like"/>
    <property type="match status" value="1"/>
</dbReference>
<comment type="caution">
    <text evidence="3">The sequence shown here is derived from an EMBL/GenBank/DDBJ whole genome shotgun (WGS) entry which is preliminary data.</text>
</comment>
<keyword evidence="2" id="KW-0472">Membrane</keyword>
<keyword evidence="4" id="KW-1185">Reference proteome</keyword>
<dbReference type="Gene3D" id="1.10.510.10">
    <property type="entry name" value="Transferase(Phosphotransferase) domain 1"/>
    <property type="match status" value="1"/>
</dbReference>
<keyword evidence="2" id="KW-1133">Transmembrane helix</keyword>
<feature type="region of interest" description="Disordered" evidence="1">
    <location>
        <begin position="466"/>
        <end position="499"/>
    </location>
</feature>
<accession>A0A560WFW9</accession>
<dbReference type="Gene3D" id="3.30.200.20">
    <property type="entry name" value="Phosphorylase Kinase, domain 1"/>
    <property type="match status" value="1"/>
</dbReference>
<feature type="transmembrane region" description="Helical" evidence="2">
    <location>
        <begin position="428"/>
        <end position="448"/>
    </location>
</feature>
<feature type="compositionally biased region" description="Gly residues" evidence="1">
    <location>
        <begin position="481"/>
        <end position="491"/>
    </location>
</feature>
<feature type="region of interest" description="Disordered" evidence="1">
    <location>
        <begin position="255"/>
        <end position="322"/>
    </location>
</feature>
<feature type="compositionally biased region" description="Basic and acidic residues" evidence="1">
    <location>
        <begin position="361"/>
        <end position="395"/>
    </location>
</feature>
<dbReference type="RefSeq" id="WP_144854649.1">
    <property type="nucleotide sequence ID" value="NZ_BAAAYT010000001.1"/>
</dbReference>
<evidence type="ECO:0000313" key="4">
    <source>
        <dbReference type="Proteomes" id="UP000315628"/>
    </source>
</evidence>
<dbReference type="InterPro" id="IPR011009">
    <property type="entry name" value="Kinase-like_dom_sf"/>
</dbReference>
<proteinExistence type="predicted"/>
<evidence type="ECO:0000313" key="3">
    <source>
        <dbReference type="EMBL" id="TWD16567.1"/>
    </source>
</evidence>
<feature type="compositionally biased region" description="Polar residues" evidence="1">
    <location>
        <begin position="470"/>
        <end position="479"/>
    </location>
</feature>
<reference evidence="3 4" key="1">
    <citation type="submission" date="2019-06" db="EMBL/GenBank/DDBJ databases">
        <title>Sequencing the genomes of 1000 actinobacteria strains.</title>
        <authorList>
            <person name="Klenk H.-P."/>
        </authorList>
    </citation>
    <scope>NUCLEOTIDE SEQUENCE [LARGE SCALE GENOMIC DNA]</scope>
    <source>
        <strain evidence="3 4">DSM 18935</strain>
    </source>
</reference>
<dbReference type="SUPFAM" id="SSF49785">
    <property type="entry name" value="Galactose-binding domain-like"/>
    <property type="match status" value="1"/>
</dbReference>
<protein>
    <recommendedName>
        <fullName evidence="5">Protein kinase domain-containing protein</fullName>
    </recommendedName>
</protein>
<feature type="region of interest" description="Disordered" evidence="1">
    <location>
        <begin position="361"/>
        <end position="401"/>
    </location>
</feature>
<feature type="compositionally biased region" description="Low complexity" evidence="1">
    <location>
        <begin position="313"/>
        <end position="322"/>
    </location>
</feature>
<dbReference type="Proteomes" id="UP000315628">
    <property type="component" value="Unassembled WGS sequence"/>
</dbReference>
<evidence type="ECO:0000256" key="1">
    <source>
        <dbReference type="SAM" id="MobiDB-lite"/>
    </source>
</evidence>
<organism evidence="3 4">
    <name type="scientific">Marihabitans asiaticum</name>
    <dbReference type="NCBI Taxonomy" id="415218"/>
    <lineage>
        <taxon>Bacteria</taxon>
        <taxon>Bacillati</taxon>
        <taxon>Actinomycetota</taxon>
        <taxon>Actinomycetes</taxon>
        <taxon>Micrococcales</taxon>
        <taxon>Intrasporangiaceae</taxon>
        <taxon>Marihabitans</taxon>
    </lineage>
</organism>
<sequence>MHGVHPGQTLGRYTLGERVQARFGSERWSARDEDLDRDVVVLVVPADHDGLDAALDAARRASGVVHPNLTRILDVEQDESFGWVVESGDPHDRRLSDLIGDGLPAEEVRRISGEAATALEAARRRGLHHLTLTPSAVVIGGDGSVAVQGLAVDAMLAGIDEEGRAADEADATAVVALAYAGLTGRWPLPGDGEGLEPAPRDAGVVVPPSHLVDKVPGDLDTLCREALAEDAGPDTPGEYASSVAPWSRMPLLVDEPALAGDDPPRGQPVGGPVDIEPMAAPLADRDGDGADEAGADAQDGDAADDGQDEDPEGAQGSTGRRGAAGVAAAAGVSGVLAGGGKALAGRGKVIAGGSRVIGERVGRAAQRTRDRAEAAAADRRAQREAVRTSESRDRVSLGSAGSADRIEAAAPLLPEETGYTPSSSQSRLVVGIMAAIVAVAGVLGFIGVSNIGSNTDLEAIFGSDVEPTAVKTTDPNETPSDGGGGEGGDAGGEPIPVLSAIGYDPIAGDGEHNAEAPRVFDGNAETSWQTEGYAAENMGNKPGVGLVLDLGQAQEVRSATLTLPTATTVQVHVGDTPGIESGQLGQSSGADGEITISADQPITGQYVTIWFTSTVQGDDGRHRASLAEVVLR</sequence>
<evidence type="ECO:0000256" key="2">
    <source>
        <dbReference type="SAM" id="Phobius"/>
    </source>
</evidence>